<keyword evidence="4 9" id="KW-0812">Transmembrane</keyword>
<evidence type="ECO:0000256" key="1">
    <source>
        <dbReference type="ARBA" id="ARBA00004162"/>
    </source>
</evidence>
<evidence type="ECO:0000256" key="6">
    <source>
        <dbReference type="ARBA" id="ARBA00022989"/>
    </source>
</evidence>
<dbReference type="EMBL" id="LAZR01016089">
    <property type="protein sequence ID" value="KKM06018.1"/>
    <property type="molecule type" value="Genomic_DNA"/>
</dbReference>
<evidence type="ECO:0000256" key="5">
    <source>
        <dbReference type="ARBA" id="ARBA00022927"/>
    </source>
</evidence>
<keyword evidence="3" id="KW-1003">Cell membrane</keyword>
<sequence>MDFLMQATGKQGNMMTLIVPFALMFAILYLLIIRPQRRKQKHLQEMITNVRKHDNVVTMGGVHGVVISVKEKEIIVRVDDNKDVKLKIDKSAVTSVSAPRSEKDED</sequence>
<dbReference type="Pfam" id="PF02699">
    <property type="entry name" value="YajC"/>
    <property type="match status" value="1"/>
</dbReference>
<keyword evidence="7" id="KW-0811">Translocation</keyword>
<evidence type="ECO:0000256" key="8">
    <source>
        <dbReference type="ARBA" id="ARBA00023136"/>
    </source>
</evidence>
<protein>
    <recommendedName>
        <fullName evidence="11">Preprotein translocase subunit YajC</fullName>
    </recommendedName>
</protein>
<dbReference type="GO" id="GO:0015031">
    <property type="term" value="P:protein transport"/>
    <property type="evidence" value="ECO:0007669"/>
    <property type="project" value="UniProtKB-KW"/>
</dbReference>
<keyword evidence="2" id="KW-0813">Transport</keyword>
<evidence type="ECO:0008006" key="11">
    <source>
        <dbReference type="Google" id="ProtNLM"/>
    </source>
</evidence>
<comment type="subcellular location">
    <subcellularLocation>
        <location evidence="1">Cell membrane</location>
        <topology evidence="1">Single-pass membrane protein</topology>
    </subcellularLocation>
</comment>
<keyword evidence="5" id="KW-0653">Protein transport</keyword>
<dbReference type="PRINTS" id="PR01853">
    <property type="entry name" value="YAJCTRNLCASE"/>
</dbReference>
<comment type="caution">
    <text evidence="10">The sequence shown here is derived from an EMBL/GenBank/DDBJ whole genome shotgun (WGS) entry which is preliminary data.</text>
</comment>
<evidence type="ECO:0000256" key="7">
    <source>
        <dbReference type="ARBA" id="ARBA00023010"/>
    </source>
</evidence>
<evidence type="ECO:0000256" key="9">
    <source>
        <dbReference type="SAM" id="Phobius"/>
    </source>
</evidence>
<evidence type="ECO:0000313" key="10">
    <source>
        <dbReference type="EMBL" id="KKM06018.1"/>
    </source>
</evidence>
<reference evidence="10" key="1">
    <citation type="journal article" date="2015" name="Nature">
        <title>Complex archaea that bridge the gap between prokaryotes and eukaryotes.</title>
        <authorList>
            <person name="Spang A."/>
            <person name="Saw J.H."/>
            <person name="Jorgensen S.L."/>
            <person name="Zaremba-Niedzwiedzka K."/>
            <person name="Martijn J."/>
            <person name="Lind A.E."/>
            <person name="van Eijk R."/>
            <person name="Schleper C."/>
            <person name="Guy L."/>
            <person name="Ettema T.J."/>
        </authorList>
    </citation>
    <scope>NUCLEOTIDE SEQUENCE</scope>
</reference>
<dbReference type="GO" id="GO:0005886">
    <property type="term" value="C:plasma membrane"/>
    <property type="evidence" value="ECO:0007669"/>
    <property type="project" value="UniProtKB-SubCell"/>
</dbReference>
<keyword evidence="8 9" id="KW-0472">Membrane</keyword>
<gene>
    <name evidence="10" type="ORF">LCGC14_1748240</name>
</gene>
<proteinExistence type="predicted"/>
<keyword evidence="6 9" id="KW-1133">Transmembrane helix</keyword>
<evidence type="ECO:0000256" key="4">
    <source>
        <dbReference type="ARBA" id="ARBA00022692"/>
    </source>
</evidence>
<dbReference type="InterPro" id="IPR003849">
    <property type="entry name" value="Preprotein_translocase_YajC"/>
</dbReference>
<dbReference type="PANTHER" id="PTHR33909">
    <property type="entry name" value="SEC TRANSLOCON ACCESSORY COMPLEX SUBUNIT YAJC"/>
    <property type="match status" value="1"/>
</dbReference>
<name>A0A0F9K435_9ZZZZ</name>
<dbReference type="SMART" id="SM01323">
    <property type="entry name" value="YajC"/>
    <property type="match status" value="1"/>
</dbReference>
<feature type="transmembrane region" description="Helical" evidence="9">
    <location>
        <begin position="12"/>
        <end position="32"/>
    </location>
</feature>
<dbReference type="NCBIfam" id="TIGR00739">
    <property type="entry name" value="yajC"/>
    <property type="match status" value="1"/>
</dbReference>
<dbReference type="PANTHER" id="PTHR33909:SF1">
    <property type="entry name" value="SEC TRANSLOCON ACCESSORY COMPLEX SUBUNIT YAJC"/>
    <property type="match status" value="1"/>
</dbReference>
<evidence type="ECO:0000256" key="2">
    <source>
        <dbReference type="ARBA" id="ARBA00022448"/>
    </source>
</evidence>
<accession>A0A0F9K435</accession>
<organism evidence="10">
    <name type="scientific">marine sediment metagenome</name>
    <dbReference type="NCBI Taxonomy" id="412755"/>
    <lineage>
        <taxon>unclassified sequences</taxon>
        <taxon>metagenomes</taxon>
        <taxon>ecological metagenomes</taxon>
    </lineage>
</organism>
<dbReference type="AlphaFoldDB" id="A0A0F9K435"/>
<evidence type="ECO:0000256" key="3">
    <source>
        <dbReference type="ARBA" id="ARBA00022475"/>
    </source>
</evidence>